<reference evidence="1" key="1">
    <citation type="submission" date="2018-02" db="EMBL/GenBank/DDBJ databases">
        <title>Rhizophora mucronata_Transcriptome.</title>
        <authorList>
            <person name="Meera S.P."/>
            <person name="Sreeshan A."/>
            <person name="Augustine A."/>
        </authorList>
    </citation>
    <scope>NUCLEOTIDE SEQUENCE</scope>
    <source>
        <tissue evidence="1">Leaf</tissue>
    </source>
</reference>
<dbReference type="AlphaFoldDB" id="A0A2P2IJ81"/>
<protein>
    <submittedName>
        <fullName evidence="1">DNA excision repair protein ERCC-1</fullName>
    </submittedName>
</protein>
<name>A0A2P2IJ81_RHIMU</name>
<organism evidence="1">
    <name type="scientific">Rhizophora mucronata</name>
    <name type="common">Asiatic mangrove</name>
    <dbReference type="NCBI Taxonomy" id="61149"/>
    <lineage>
        <taxon>Eukaryota</taxon>
        <taxon>Viridiplantae</taxon>
        <taxon>Streptophyta</taxon>
        <taxon>Embryophyta</taxon>
        <taxon>Tracheophyta</taxon>
        <taxon>Spermatophyta</taxon>
        <taxon>Magnoliopsida</taxon>
        <taxon>eudicotyledons</taxon>
        <taxon>Gunneridae</taxon>
        <taxon>Pentapetalae</taxon>
        <taxon>rosids</taxon>
        <taxon>fabids</taxon>
        <taxon>Malpighiales</taxon>
        <taxon>Rhizophoraceae</taxon>
        <taxon>Rhizophora</taxon>
    </lineage>
</organism>
<sequence length="43" mass="4984">MPSNIFKDKPFKIYKNKQVFLSSNIKNTSNHIIVYNHEAEASS</sequence>
<accession>A0A2P2IJ81</accession>
<evidence type="ECO:0000313" key="1">
    <source>
        <dbReference type="EMBL" id="MBW81272.1"/>
    </source>
</evidence>
<dbReference type="EMBL" id="GGEC01000790">
    <property type="protein sequence ID" value="MBW81273.1"/>
    <property type="molecule type" value="Transcribed_RNA"/>
</dbReference>
<dbReference type="EMBL" id="GGEC01000789">
    <property type="protein sequence ID" value="MBW81272.1"/>
    <property type="molecule type" value="Transcribed_RNA"/>
</dbReference>
<proteinExistence type="predicted"/>